<dbReference type="CDD" id="cd07978">
    <property type="entry name" value="HFD_TAF13"/>
    <property type="match status" value="1"/>
</dbReference>
<dbReference type="Gene3D" id="1.10.20.10">
    <property type="entry name" value="Histone, subunit A"/>
    <property type="match status" value="1"/>
</dbReference>
<dbReference type="InterPro" id="IPR003195">
    <property type="entry name" value="TFIID_TAF13"/>
</dbReference>
<evidence type="ECO:0000256" key="6">
    <source>
        <dbReference type="ARBA" id="ARBA00040136"/>
    </source>
</evidence>
<dbReference type="PANTHER" id="PTHR11380:SF5">
    <property type="entry name" value="TRANSCRIPTION INITIATION FACTOR TFIID SUBUNIT 13"/>
    <property type="match status" value="1"/>
</dbReference>
<dbReference type="SUPFAM" id="SSF47113">
    <property type="entry name" value="Histone-fold"/>
    <property type="match status" value="1"/>
</dbReference>
<evidence type="ECO:0000256" key="4">
    <source>
        <dbReference type="ARBA" id="ARBA00023242"/>
    </source>
</evidence>
<dbReference type="AlphaFoldDB" id="F0WG55"/>
<dbReference type="GO" id="GO:0046982">
    <property type="term" value="F:protein heterodimerization activity"/>
    <property type="evidence" value="ECO:0007669"/>
    <property type="project" value="InterPro"/>
</dbReference>
<keyword evidence="3" id="KW-0804">Transcription</keyword>
<evidence type="ECO:0000256" key="3">
    <source>
        <dbReference type="ARBA" id="ARBA00023163"/>
    </source>
</evidence>
<name>F0WG55_9STRA</name>
<dbReference type="HOGENOM" id="CLU_1743884_0_0_1"/>
<evidence type="ECO:0000313" key="8">
    <source>
        <dbReference type="EMBL" id="CCA20190.1"/>
    </source>
</evidence>
<reference evidence="8" key="1">
    <citation type="journal article" date="2011" name="PLoS Biol.">
        <title>Gene gain and loss during evolution of obligate parasitism in the white rust pathogen of Arabidopsis thaliana.</title>
        <authorList>
            <person name="Kemen E."/>
            <person name="Gardiner A."/>
            <person name="Schultz-Larsen T."/>
            <person name="Kemen A.C."/>
            <person name="Balmuth A.L."/>
            <person name="Robert-Seilaniantz A."/>
            <person name="Bailey K."/>
            <person name="Holub E."/>
            <person name="Studholme D.J."/>
            <person name="Maclean D."/>
            <person name="Jones J.D."/>
        </authorList>
    </citation>
    <scope>NUCLEOTIDE SEQUENCE</scope>
</reference>
<dbReference type="GO" id="GO:0006366">
    <property type="term" value="P:transcription by RNA polymerase II"/>
    <property type="evidence" value="ECO:0007669"/>
    <property type="project" value="InterPro"/>
</dbReference>
<dbReference type="GO" id="GO:0005634">
    <property type="term" value="C:nucleus"/>
    <property type="evidence" value="ECO:0007669"/>
    <property type="project" value="UniProtKB-SubCell"/>
</dbReference>
<dbReference type="PANTHER" id="PTHR11380">
    <property type="entry name" value="TRANSCRIPTION INITIATION FACTOR TFIID/SUPT3-RELATED"/>
    <property type="match status" value="1"/>
</dbReference>
<protein>
    <recommendedName>
        <fullName evidence="6">Transcription initiation factor TFIID subunit 13</fullName>
    </recommendedName>
</protein>
<evidence type="ECO:0000256" key="2">
    <source>
        <dbReference type="ARBA" id="ARBA00023015"/>
    </source>
</evidence>
<accession>F0WG55</accession>
<feature type="compositionally biased region" description="Basic and acidic residues" evidence="7">
    <location>
        <begin position="20"/>
        <end position="33"/>
    </location>
</feature>
<keyword evidence="4" id="KW-0539">Nucleus</keyword>
<evidence type="ECO:0000256" key="5">
    <source>
        <dbReference type="ARBA" id="ARBA00038392"/>
    </source>
</evidence>
<comment type="subcellular location">
    <subcellularLocation>
        <location evidence="1">Nucleus</location>
    </subcellularLocation>
</comment>
<feature type="region of interest" description="Disordered" evidence="7">
    <location>
        <begin position="1"/>
        <end position="41"/>
    </location>
</feature>
<dbReference type="Pfam" id="PF02269">
    <property type="entry name" value="TFIID-18kDa"/>
    <property type="match status" value="1"/>
</dbReference>
<comment type="similarity">
    <text evidence="5">Belongs to the TAF13 family.</text>
</comment>
<proteinExistence type="inferred from homology"/>
<feature type="compositionally biased region" description="Basic residues" evidence="7">
    <location>
        <begin position="8"/>
        <end position="19"/>
    </location>
</feature>
<reference evidence="8" key="2">
    <citation type="submission" date="2011-02" db="EMBL/GenBank/DDBJ databases">
        <authorList>
            <person name="MacLean D."/>
        </authorList>
    </citation>
    <scope>NUCLEOTIDE SEQUENCE</scope>
</reference>
<dbReference type="InterPro" id="IPR009072">
    <property type="entry name" value="Histone-fold"/>
</dbReference>
<keyword evidence="2" id="KW-0805">Transcription regulation</keyword>
<evidence type="ECO:0000256" key="1">
    <source>
        <dbReference type="ARBA" id="ARBA00004123"/>
    </source>
</evidence>
<sequence>MATELKKKLPVKARKRKATPHSDLEPDTEKELAEFQDDDENRVELEANQRQRGDFTYSVRDMMIGFGDDMEPMEESVAVMKEFVVEYIHCMTKKAVDVSAVKGKLDTECFIFTIRKDQEKYGRVKDLLQANDELKEVLNSGFDPADEKVY</sequence>
<dbReference type="EMBL" id="FR824133">
    <property type="protein sequence ID" value="CCA20190.1"/>
    <property type="molecule type" value="Genomic_DNA"/>
</dbReference>
<organism evidence="8">
    <name type="scientific">Albugo laibachii Nc14</name>
    <dbReference type="NCBI Taxonomy" id="890382"/>
    <lineage>
        <taxon>Eukaryota</taxon>
        <taxon>Sar</taxon>
        <taxon>Stramenopiles</taxon>
        <taxon>Oomycota</taxon>
        <taxon>Peronosporomycetes</taxon>
        <taxon>Albuginales</taxon>
        <taxon>Albuginaceae</taxon>
        <taxon>Albugo</taxon>
    </lineage>
</organism>
<gene>
    <name evidence="8" type="primary">AlNc14C88G5585</name>
    <name evidence="8" type="ORF">ALNC14_063330</name>
</gene>
<evidence type="ECO:0000256" key="7">
    <source>
        <dbReference type="SAM" id="MobiDB-lite"/>
    </source>
</evidence>